<evidence type="ECO:0000313" key="3">
    <source>
        <dbReference type="WBParaSite" id="Hba_00883"/>
    </source>
</evidence>
<dbReference type="PANTHER" id="PTHR11785">
    <property type="entry name" value="AMINO ACID TRANSPORTER"/>
    <property type="match status" value="1"/>
</dbReference>
<keyword evidence="1" id="KW-1133">Transmembrane helix</keyword>
<proteinExistence type="predicted"/>
<dbReference type="InterPro" id="IPR050598">
    <property type="entry name" value="AminoAcid_Transporter"/>
</dbReference>
<dbReference type="WBParaSite" id="Hba_00883">
    <property type="protein sequence ID" value="Hba_00883"/>
    <property type="gene ID" value="Hba_00883"/>
</dbReference>
<evidence type="ECO:0000256" key="1">
    <source>
        <dbReference type="SAM" id="Phobius"/>
    </source>
</evidence>
<name>A0A1I7W8B3_HETBA</name>
<protein>
    <submittedName>
        <fullName evidence="3">7TM_GPCR_Srx domain-containing protein</fullName>
    </submittedName>
</protein>
<organism evidence="2 3">
    <name type="scientific">Heterorhabditis bacteriophora</name>
    <name type="common">Entomopathogenic nematode worm</name>
    <dbReference type="NCBI Taxonomy" id="37862"/>
    <lineage>
        <taxon>Eukaryota</taxon>
        <taxon>Metazoa</taxon>
        <taxon>Ecdysozoa</taxon>
        <taxon>Nematoda</taxon>
        <taxon>Chromadorea</taxon>
        <taxon>Rhabditida</taxon>
        <taxon>Rhabditina</taxon>
        <taxon>Rhabditomorpha</taxon>
        <taxon>Strongyloidea</taxon>
        <taxon>Heterorhabditidae</taxon>
        <taxon>Heterorhabditis</taxon>
    </lineage>
</organism>
<dbReference type="GO" id="GO:0015179">
    <property type="term" value="F:L-amino acid transmembrane transporter activity"/>
    <property type="evidence" value="ECO:0007669"/>
    <property type="project" value="TreeGrafter"/>
</dbReference>
<evidence type="ECO:0000313" key="2">
    <source>
        <dbReference type="Proteomes" id="UP000095283"/>
    </source>
</evidence>
<dbReference type="PANTHER" id="PTHR11785:SF502">
    <property type="entry name" value="AMINO ACID TRANSPORTER"/>
    <property type="match status" value="1"/>
</dbReference>
<feature type="transmembrane region" description="Helical" evidence="1">
    <location>
        <begin position="30"/>
        <end position="56"/>
    </location>
</feature>
<feature type="transmembrane region" description="Helical" evidence="1">
    <location>
        <begin position="94"/>
        <end position="116"/>
    </location>
</feature>
<keyword evidence="1" id="KW-0812">Transmembrane</keyword>
<accession>A0A1I7W8B3</accession>
<feature type="transmembrane region" description="Helical" evidence="1">
    <location>
        <begin position="68"/>
        <end position="88"/>
    </location>
</feature>
<keyword evidence="1" id="KW-0472">Membrane</keyword>
<sequence>MNFRYHLLRLSGAICYIELGTSILEPGCDFAYTVFVGWEGLAFAFMWVSVLMTYPASAAVQAQTFGQYIGIIHIFHYLNFELFLQILLSLRNHRYIWIVCALLFTLQIFFPVNGLVPFFTMEQPWHEITERSIGYILLICCSFPNPCYSCKVTISGHHYLHRNILLNFSSTAQQLFCLY</sequence>
<dbReference type="AlphaFoldDB" id="A0A1I7W8B3"/>
<keyword evidence="2" id="KW-1185">Reference proteome</keyword>
<reference evidence="3" key="1">
    <citation type="submission" date="2016-11" db="UniProtKB">
        <authorList>
            <consortium name="WormBaseParasite"/>
        </authorList>
    </citation>
    <scope>IDENTIFICATION</scope>
</reference>
<dbReference type="Proteomes" id="UP000095283">
    <property type="component" value="Unplaced"/>
</dbReference>